<keyword evidence="2" id="KW-1185">Reference proteome</keyword>
<accession>A0A0D9NJ75</accession>
<protein>
    <submittedName>
        <fullName evidence="1">Uncharacterized protein</fullName>
    </submittedName>
</protein>
<name>A0A0D9NJ75_METAN</name>
<reference evidence="2" key="1">
    <citation type="journal article" date="2014" name="BMC Genomics">
        <title>The genome sequence of the biocontrol fungus Metarhizium anisopliae and comparative genomics of Metarhizium species.</title>
        <authorList>
            <person name="Pattemore J.A."/>
            <person name="Hane J.K."/>
            <person name="Williams A.H."/>
            <person name="Wilson B.A."/>
            <person name="Stodart B.J."/>
            <person name="Ash G.J."/>
        </authorList>
    </citation>
    <scope>NUCLEOTIDE SEQUENCE [LARGE SCALE GENOMIC DNA]</scope>
    <source>
        <strain evidence="2">BRIP 53293</strain>
    </source>
</reference>
<organism evidence="1 2">
    <name type="scientific">Metarhizium anisopliae BRIP 53293</name>
    <dbReference type="NCBI Taxonomy" id="1291518"/>
    <lineage>
        <taxon>Eukaryota</taxon>
        <taxon>Fungi</taxon>
        <taxon>Dikarya</taxon>
        <taxon>Ascomycota</taxon>
        <taxon>Pezizomycotina</taxon>
        <taxon>Sordariomycetes</taxon>
        <taxon>Hypocreomycetidae</taxon>
        <taxon>Hypocreales</taxon>
        <taxon>Clavicipitaceae</taxon>
        <taxon>Metarhizium</taxon>
    </lineage>
</organism>
<dbReference type="Proteomes" id="UP000054544">
    <property type="component" value="Unassembled WGS sequence"/>
</dbReference>
<proteinExistence type="predicted"/>
<dbReference type="EMBL" id="KE384778">
    <property type="protein sequence ID" value="KJK73783.1"/>
    <property type="molecule type" value="Genomic_DNA"/>
</dbReference>
<sequence length="55" mass="6302">MGCLDRLLRIRPTILSTPSPAMAIAVNHYHGRLDFKWIPQSVQTSGNMPKLLRWL</sequence>
<evidence type="ECO:0000313" key="1">
    <source>
        <dbReference type="EMBL" id="KJK73783.1"/>
    </source>
</evidence>
<evidence type="ECO:0000313" key="2">
    <source>
        <dbReference type="Proteomes" id="UP000054544"/>
    </source>
</evidence>
<gene>
    <name evidence="1" type="ORF">H634G_10927</name>
</gene>
<dbReference type="AlphaFoldDB" id="A0A0D9NJ75"/>